<keyword evidence="5" id="KW-1185">Reference proteome</keyword>
<evidence type="ECO:0000313" key="4">
    <source>
        <dbReference type="EMBL" id="MSS46088.1"/>
    </source>
</evidence>
<dbReference type="Proteomes" id="UP000466104">
    <property type="component" value="Unassembled WGS sequence"/>
</dbReference>
<evidence type="ECO:0000313" key="5">
    <source>
        <dbReference type="Proteomes" id="UP000466104"/>
    </source>
</evidence>
<keyword evidence="2" id="KW-0472">Membrane</keyword>
<feature type="compositionally biased region" description="Basic residues" evidence="1">
    <location>
        <begin position="1"/>
        <end position="18"/>
    </location>
</feature>
<dbReference type="SUPFAM" id="SSF53300">
    <property type="entry name" value="vWA-like"/>
    <property type="match status" value="1"/>
</dbReference>
<dbReference type="EMBL" id="VUMG01000003">
    <property type="protein sequence ID" value="MSS46088.1"/>
    <property type="molecule type" value="Genomic_DNA"/>
</dbReference>
<reference evidence="4 5" key="1">
    <citation type="submission" date="2019-08" db="EMBL/GenBank/DDBJ databases">
        <title>In-depth cultivation of the pig gut microbiome towards novel bacterial diversity and tailored functional studies.</title>
        <authorList>
            <person name="Wylensek D."/>
            <person name="Hitch T.C.A."/>
            <person name="Clavel T."/>
        </authorList>
    </citation>
    <scope>NUCLEOTIDE SEQUENCE [LARGE SCALE GENOMIC DNA]</scope>
    <source>
        <strain evidence="4 5">WCA-380-WT-3A</strain>
    </source>
</reference>
<sequence>MDPGRRRLALRRAGPRVPRRGDSDGGRPAASKGGLMTVNPDWILLVVAILATLALAAIAITAQRHSSPRSTAAMWCRVLAALLLVAVALRPGSADTSRSNEAAGAEIVVIVDRTTSMGATDFNGTSRMSGVTTDLISLAAAMPSARVTVITSDNQARIALPPSTDPAALRTLAETLGWRETVNATGTDIGLAEPLAREMLVKARESRPGAKRYLVYMGDGEQTTSSPPHSFSDLSGLIDGGLVLGYGTSSGGTMPIRPGATEKVTRNGIAAVSRANPQALRTMAGQMGGRFTQRDAASKVTWWENPLQQAADPQPGRNRHWAWWFAAAALACEMADAWLSVRAWRRMRTEVA</sequence>
<feature type="domain" description="VWFA" evidence="3">
    <location>
        <begin position="106"/>
        <end position="314"/>
    </location>
</feature>
<dbReference type="Gene3D" id="3.40.50.410">
    <property type="entry name" value="von Willebrand factor, type A domain"/>
    <property type="match status" value="1"/>
</dbReference>
<feature type="transmembrane region" description="Helical" evidence="2">
    <location>
        <begin position="72"/>
        <end position="89"/>
    </location>
</feature>
<feature type="transmembrane region" description="Helical" evidence="2">
    <location>
        <begin position="42"/>
        <end position="60"/>
    </location>
</feature>
<keyword evidence="2" id="KW-0812">Transmembrane</keyword>
<dbReference type="InterPro" id="IPR002035">
    <property type="entry name" value="VWF_A"/>
</dbReference>
<protein>
    <submittedName>
        <fullName evidence="4">VWA domain-containing protein</fullName>
    </submittedName>
</protein>
<name>A0A7K0J8K3_9ACTN</name>
<comment type="caution">
    <text evidence="4">The sequence shown here is derived from an EMBL/GenBank/DDBJ whole genome shotgun (WGS) entry which is preliminary data.</text>
</comment>
<dbReference type="InterPro" id="IPR036465">
    <property type="entry name" value="vWFA_dom_sf"/>
</dbReference>
<dbReference type="PANTHER" id="PTHR37947:SF1">
    <property type="entry name" value="BLL2462 PROTEIN"/>
    <property type="match status" value="1"/>
</dbReference>
<dbReference type="Pfam" id="PF13519">
    <property type="entry name" value="VWA_2"/>
    <property type="match status" value="1"/>
</dbReference>
<organism evidence="4 5">
    <name type="scientific">Cutibacterium porci</name>
    <dbReference type="NCBI Taxonomy" id="2605781"/>
    <lineage>
        <taxon>Bacteria</taxon>
        <taxon>Bacillati</taxon>
        <taxon>Actinomycetota</taxon>
        <taxon>Actinomycetes</taxon>
        <taxon>Propionibacteriales</taxon>
        <taxon>Propionibacteriaceae</taxon>
        <taxon>Cutibacterium</taxon>
    </lineage>
</organism>
<dbReference type="CDD" id="cd00198">
    <property type="entry name" value="vWFA"/>
    <property type="match status" value="1"/>
</dbReference>
<dbReference type="PANTHER" id="PTHR37947">
    <property type="entry name" value="BLL2462 PROTEIN"/>
    <property type="match status" value="1"/>
</dbReference>
<accession>A0A7K0J8K3</accession>
<keyword evidence="2" id="KW-1133">Transmembrane helix</keyword>
<proteinExistence type="predicted"/>
<dbReference type="AlphaFoldDB" id="A0A7K0J8K3"/>
<feature type="region of interest" description="Disordered" evidence="1">
    <location>
        <begin position="1"/>
        <end position="32"/>
    </location>
</feature>
<dbReference type="PROSITE" id="PS50234">
    <property type="entry name" value="VWFA"/>
    <property type="match status" value="1"/>
</dbReference>
<evidence type="ECO:0000259" key="3">
    <source>
        <dbReference type="PROSITE" id="PS50234"/>
    </source>
</evidence>
<evidence type="ECO:0000256" key="1">
    <source>
        <dbReference type="SAM" id="MobiDB-lite"/>
    </source>
</evidence>
<evidence type="ECO:0000256" key="2">
    <source>
        <dbReference type="SAM" id="Phobius"/>
    </source>
</evidence>
<gene>
    <name evidence="4" type="ORF">FYJ43_08575</name>
</gene>